<organism evidence="1 2">
    <name type="scientific">Pseudoalteromonas rubra</name>
    <dbReference type="NCBI Taxonomy" id="43658"/>
    <lineage>
        <taxon>Bacteria</taxon>
        <taxon>Pseudomonadati</taxon>
        <taxon>Pseudomonadota</taxon>
        <taxon>Gammaproteobacteria</taxon>
        <taxon>Alteromonadales</taxon>
        <taxon>Pseudoalteromonadaceae</taxon>
        <taxon>Pseudoalteromonas</taxon>
    </lineage>
</organism>
<name>A0A5S3USR5_9GAMM</name>
<protein>
    <submittedName>
        <fullName evidence="1">Uncharacterized protein</fullName>
    </submittedName>
</protein>
<dbReference type="AlphaFoldDB" id="A0A5S3USR5"/>
<evidence type="ECO:0000313" key="1">
    <source>
        <dbReference type="EMBL" id="QPB85607.1"/>
    </source>
</evidence>
<sequence length="64" mass="7412">MRFYRFQGGRSASIRRASYELIGGCAELHNIGADKDYLAILLIRFYQRFLSPYKGFRCAHAVVH</sequence>
<accession>A0A5S3USR5</accession>
<proteinExistence type="predicted"/>
<evidence type="ECO:0000313" key="2">
    <source>
        <dbReference type="Proteomes" id="UP000305729"/>
    </source>
</evidence>
<gene>
    <name evidence="1" type="ORF">CWC22_021600</name>
</gene>
<dbReference type="Proteomes" id="UP000305729">
    <property type="component" value="Chromosome 2"/>
</dbReference>
<reference evidence="1 2" key="1">
    <citation type="submission" date="2019-10" db="EMBL/GenBank/DDBJ databases">
        <title>Pseudoalteromonas rubra S4059.</title>
        <authorList>
            <person name="Paulsen S."/>
            <person name="Wang X."/>
        </authorList>
    </citation>
    <scope>NUCLEOTIDE SEQUENCE [LARGE SCALE GENOMIC DNA]</scope>
    <source>
        <strain evidence="1 2">S4059</strain>
    </source>
</reference>
<dbReference type="EMBL" id="CP045430">
    <property type="protein sequence ID" value="QPB85607.1"/>
    <property type="molecule type" value="Genomic_DNA"/>
</dbReference>